<comment type="caution">
    <text evidence="1">The sequence shown here is derived from an EMBL/GenBank/DDBJ whole genome shotgun (WGS) entry which is preliminary data.</text>
</comment>
<dbReference type="AlphaFoldDB" id="X0VJJ7"/>
<proteinExistence type="predicted"/>
<name>X0VJJ7_9ZZZZ</name>
<organism evidence="1">
    <name type="scientific">marine sediment metagenome</name>
    <dbReference type="NCBI Taxonomy" id="412755"/>
    <lineage>
        <taxon>unclassified sequences</taxon>
        <taxon>metagenomes</taxon>
        <taxon>ecological metagenomes</taxon>
    </lineage>
</organism>
<dbReference type="EMBL" id="BARS01026204">
    <property type="protein sequence ID" value="GAG12668.1"/>
    <property type="molecule type" value="Genomic_DNA"/>
</dbReference>
<gene>
    <name evidence="1" type="ORF">S01H1_41320</name>
</gene>
<sequence length="61" mass="6930">MTKEQIKNIIDTATTSEELQPLYQYHSEIKAKEAKISTIIKVKEKQIESIVNLTAIKAITL</sequence>
<accession>X0VJJ7</accession>
<evidence type="ECO:0000313" key="1">
    <source>
        <dbReference type="EMBL" id="GAG12668.1"/>
    </source>
</evidence>
<protein>
    <submittedName>
        <fullName evidence="1">Uncharacterized protein</fullName>
    </submittedName>
</protein>
<reference evidence="1" key="1">
    <citation type="journal article" date="2014" name="Front. Microbiol.">
        <title>High frequency of phylogenetically diverse reductive dehalogenase-homologous genes in deep subseafloor sedimentary metagenomes.</title>
        <authorList>
            <person name="Kawai M."/>
            <person name="Futagami T."/>
            <person name="Toyoda A."/>
            <person name="Takaki Y."/>
            <person name="Nishi S."/>
            <person name="Hori S."/>
            <person name="Arai W."/>
            <person name="Tsubouchi T."/>
            <person name="Morono Y."/>
            <person name="Uchiyama I."/>
            <person name="Ito T."/>
            <person name="Fujiyama A."/>
            <person name="Inagaki F."/>
            <person name="Takami H."/>
        </authorList>
    </citation>
    <scope>NUCLEOTIDE SEQUENCE</scope>
    <source>
        <strain evidence="1">Expedition CK06-06</strain>
    </source>
</reference>